<feature type="coiled-coil region" evidence="4">
    <location>
        <begin position="473"/>
        <end position="527"/>
    </location>
</feature>
<dbReference type="Proteomes" id="UP001500665">
    <property type="component" value="Unassembled WGS sequence"/>
</dbReference>
<comment type="subunit">
    <text evidence="2">Heterodimer of SbcC and SbcD.</text>
</comment>
<organism evidence="7 8">
    <name type="scientific">Actinocorallia libanotica</name>
    <dbReference type="NCBI Taxonomy" id="46162"/>
    <lineage>
        <taxon>Bacteria</taxon>
        <taxon>Bacillati</taxon>
        <taxon>Actinomycetota</taxon>
        <taxon>Actinomycetes</taxon>
        <taxon>Streptosporangiales</taxon>
        <taxon>Thermomonosporaceae</taxon>
        <taxon>Actinocorallia</taxon>
    </lineage>
</organism>
<proteinExistence type="inferred from homology"/>
<evidence type="ECO:0000256" key="1">
    <source>
        <dbReference type="ARBA" id="ARBA00006930"/>
    </source>
</evidence>
<feature type="domain" description="Rad50/SbcC-type AAA" evidence="6">
    <location>
        <begin position="5"/>
        <end position="185"/>
    </location>
</feature>
<feature type="region of interest" description="Disordered" evidence="5">
    <location>
        <begin position="358"/>
        <end position="391"/>
    </location>
</feature>
<evidence type="ECO:0000313" key="7">
    <source>
        <dbReference type="EMBL" id="GAA0942139.1"/>
    </source>
</evidence>
<sequence>MRLIRLKVTAFGPFSGTEEVDFQALGEAGLFLINGPTGAGKTSVLDAVCFALYGQVPGARNAVKLLRSDHAAPGTAPLVELEADIRGRRFRFTRSPAWERPKLRGTGTRMEQSKILVEERTGGEWIGHTNRLDEAGDLVQRLLGMTAPQFNQVALLPQGEFAAFLRAGAEERRRVLEKLFATEVYAAVEKWLADERARTNREAEALRVAAAATADRVAELTAATPPDGSAALLLPWATELTAHHRDLLRAVSDLLSATEEHLAAVRLRRDEGRALASLQERRAQAVRRRDALAARAGERTTWADRLGVADRAGRVLPYGRAVTARRESLAEAASRSGALRRRVTALVPPSCLCDALDHAPPSGTASSAAPGDAGPGDAGRSGHACPPLAEDTPMEALRRAEQVWRAELARLEALRGQEARHREVLRELTGGRERERRWTAEEERLRAGLEELPGRVAEQRAALEEARIRASGADAAAKDVADAAQAVEDAQRRDLVGGRLERAETELRAAVDLAQRTRDRVQELRELRLTRMAAALAADLVPGEPCKVCGSAEHPAPAAGSAEVPSQDEEVRAAREADEAQRDREDLNGRVGSLRAEYDLLQQRSELPREALAEILDGARAALDAARGAVTRAEALEQRLRSAETELDTVRRAHADAGRELAETRASLTALDGEEGRLRAELDAARGADFSLQTRLARLGDEADLLTRAIEADARAAAAREELDAAGKALSEAVAAEGFASSDEAARALLAPEDRARLETLVGEHDAEAAAVRDLLSDPELAAAATRPAPDLASLETAAAEAEQSRTVLVSARDRASHRSARLAELLADLRARLAEWAPAAEAHERTARLAGLVNGQPPNTLHMRLSAYVLAARLEQVVAAANERLSTMSAGRYLLKHTVDKAAGDTKRAGGGLGLRVIDGWTGQERDPATLSGGESFISSLSLALGLADVVTAEAGGAEIATLFVDEGFGTLDEDTLDEVMSVLDSLRDGGRAVGVVSHVAELRTRIPAQLRLHKSRAGSTLTVVV</sequence>
<evidence type="ECO:0000256" key="3">
    <source>
        <dbReference type="ARBA" id="ARBA00013368"/>
    </source>
</evidence>
<dbReference type="RefSeq" id="WP_344237791.1">
    <property type="nucleotide sequence ID" value="NZ_BAAAHH010000003.1"/>
</dbReference>
<dbReference type="InterPro" id="IPR038729">
    <property type="entry name" value="Rad50/SbcC_AAA"/>
</dbReference>
<evidence type="ECO:0000256" key="4">
    <source>
        <dbReference type="SAM" id="Coils"/>
    </source>
</evidence>
<evidence type="ECO:0000256" key="5">
    <source>
        <dbReference type="SAM" id="MobiDB-lite"/>
    </source>
</evidence>
<dbReference type="InterPro" id="IPR027417">
    <property type="entry name" value="P-loop_NTPase"/>
</dbReference>
<evidence type="ECO:0000259" key="6">
    <source>
        <dbReference type="Pfam" id="PF13476"/>
    </source>
</evidence>
<dbReference type="PANTHER" id="PTHR32114:SF2">
    <property type="entry name" value="ABC TRANSPORTER ABCH.3"/>
    <property type="match status" value="1"/>
</dbReference>
<name>A0ABN1QHK8_9ACTN</name>
<dbReference type="Gene3D" id="3.40.50.300">
    <property type="entry name" value="P-loop containing nucleotide triphosphate hydrolases"/>
    <property type="match status" value="2"/>
</dbReference>
<dbReference type="Pfam" id="PF13558">
    <property type="entry name" value="SbcC_Walker_B"/>
    <property type="match status" value="1"/>
</dbReference>
<evidence type="ECO:0000313" key="8">
    <source>
        <dbReference type="Proteomes" id="UP001500665"/>
    </source>
</evidence>
<comment type="similarity">
    <text evidence="1">Belongs to the SMC family. SbcC subfamily.</text>
</comment>
<reference evidence="7 8" key="1">
    <citation type="journal article" date="2019" name="Int. J. Syst. Evol. Microbiol.">
        <title>The Global Catalogue of Microorganisms (GCM) 10K type strain sequencing project: providing services to taxonomists for standard genome sequencing and annotation.</title>
        <authorList>
            <consortium name="The Broad Institute Genomics Platform"/>
            <consortium name="The Broad Institute Genome Sequencing Center for Infectious Disease"/>
            <person name="Wu L."/>
            <person name="Ma J."/>
        </authorList>
    </citation>
    <scope>NUCLEOTIDE SEQUENCE [LARGE SCALE GENOMIC DNA]</scope>
    <source>
        <strain evidence="7 8">JCM 10696</strain>
    </source>
</reference>
<keyword evidence="4" id="KW-0175">Coiled coil</keyword>
<accession>A0ABN1QHK8</accession>
<dbReference type="EMBL" id="BAAAHH010000003">
    <property type="protein sequence ID" value="GAA0942139.1"/>
    <property type="molecule type" value="Genomic_DNA"/>
</dbReference>
<dbReference type="SUPFAM" id="SSF52540">
    <property type="entry name" value="P-loop containing nucleoside triphosphate hydrolases"/>
    <property type="match status" value="1"/>
</dbReference>
<dbReference type="PANTHER" id="PTHR32114">
    <property type="entry name" value="ABC TRANSPORTER ABCH.3"/>
    <property type="match status" value="1"/>
</dbReference>
<protein>
    <recommendedName>
        <fullName evidence="3">Nuclease SbcCD subunit C</fullName>
    </recommendedName>
</protein>
<evidence type="ECO:0000256" key="2">
    <source>
        <dbReference type="ARBA" id="ARBA00011322"/>
    </source>
</evidence>
<feature type="coiled-coil region" evidence="4">
    <location>
        <begin position="570"/>
        <end position="660"/>
    </location>
</feature>
<keyword evidence="8" id="KW-1185">Reference proteome</keyword>
<comment type="caution">
    <text evidence="7">The sequence shown here is derived from an EMBL/GenBank/DDBJ whole genome shotgun (WGS) entry which is preliminary data.</text>
</comment>
<dbReference type="Pfam" id="PF13476">
    <property type="entry name" value="AAA_23"/>
    <property type="match status" value="1"/>
</dbReference>
<gene>
    <name evidence="7" type="ORF">GCM10009550_13090</name>
</gene>
<feature type="compositionally biased region" description="Low complexity" evidence="5">
    <location>
        <begin position="359"/>
        <end position="372"/>
    </location>
</feature>